<keyword evidence="3" id="KW-1185">Reference proteome</keyword>
<dbReference type="EMBL" id="FQNC01000012">
    <property type="protein sequence ID" value="SGY14015.1"/>
    <property type="molecule type" value="Genomic_DNA"/>
</dbReference>
<protein>
    <submittedName>
        <fullName evidence="1">BQ5605_C010g06027 protein</fullName>
    </submittedName>
    <submittedName>
        <fullName evidence="2">BQ5605_C010g06033 protein</fullName>
    </submittedName>
</protein>
<organism evidence="1 3">
    <name type="scientific">Microbotryum silenes-dioicae</name>
    <dbReference type="NCBI Taxonomy" id="796604"/>
    <lineage>
        <taxon>Eukaryota</taxon>
        <taxon>Fungi</taxon>
        <taxon>Dikarya</taxon>
        <taxon>Basidiomycota</taxon>
        <taxon>Pucciniomycotina</taxon>
        <taxon>Microbotryomycetes</taxon>
        <taxon>Microbotryales</taxon>
        <taxon>Microbotryaceae</taxon>
        <taxon>Microbotryum</taxon>
    </lineage>
</organism>
<dbReference type="EMBL" id="FQNC01000012">
    <property type="protein sequence ID" value="SGY14032.1"/>
    <property type="molecule type" value="Genomic_DNA"/>
</dbReference>
<accession>A0A2X0LUQ5</accession>
<dbReference type="AlphaFoldDB" id="A0A2X0LUQ5"/>
<sequence length="54" mass="6082">MEDVVTMDVSIATDIKEMIISIRAVTIDLHSLCSPMIVVDQRWLRPQLILIGDS</sequence>
<evidence type="ECO:0000313" key="2">
    <source>
        <dbReference type="EMBL" id="SGY14032.1"/>
    </source>
</evidence>
<gene>
    <name evidence="1" type="primary">BQ5605_C010g06027</name>
    <name evidence="2" type="synonym">BQ5605_C010g06033</name>
    <name evidence="1" type="ORF">BQ5605_C010G06027</name>
    <name evidence="2" type="ORF">BQ5605_C010G06033</name>
</gene>
<dbReference type="Proteomes" id="UP000249464">
    <property type="component" value="Unassembled WGS sequence"/>
</dbReference>
<proteinExistence type="predicted"/>
<evidence type="ECO:0000313" key="1">
    <source>
        <dbReference type="EMBL" id="SGY14015.1"/>
    </source>
</evidence>
<evidence type="ECO:0000313" key="3">
    <source>
        <dbReference type="Proteomes" id="UP000249464"/>
    </source>
</evidence>
<name>A0A2X0LUQ5_9BASI</name>
<reference evidence="1 3" key="1">
    <citation type="submission" date="2016-11" db="EMBL/GenBank/DDBJ databases">
        <authorList>
            <person name="Jaros S."/>
            <person name="Januszkiewicz K."/>
            <person name="Wedrychowicz H."/>
        </authorList>
    </citation>
    <scope>NUCLEOTIDE SEQUENCE [LARGE SCALE GENOMIC DNA]</scope>
</reference>